<keyword evidence="3 5" id="KW-0067">ATP-binding</keyword>
<keyword evidence="1" id="KW-0813">Transport</keyword>
<dbReference type="Pfam" id="PF00005">
    <property type="entry name" value="ABC_tran"/>
    <property type="match status" value="1"/>
</dbReference>
<comment type="caution">
    <text evidence="5">The sequence shown here is derived from an EMBL/GenBank/DDBJ whole genome shotgun (WGS) entry which is preliminary data.</text>
</comment>
<evidence type="ECO:0000256" key="1">
    <source>
        <dbReference type="ARBA" id="ARBA00022448"/>
    </source>
</evidence>
<gene>
    <name evidence="5" type="ORF">J2S06_001754</name>
</gene>
<evidence type="ECO:0000256" key="2">
    <source>
        <dbReference type="ARBA" id="ARBA00022741"/>
    </source>
</evidence>
<dbReference type="InterPro" id="IPR003439">
    <property type="entry name" value="ABC_transporter-like_ATP-bd"/>
</dbReference>
<dbReference type="Proteomes" id="UP001225646">
    <property type="component" value="Unassembled WGS sequence"/>
</dbReference>
<dbReference type="PANTHER" id="PTHR42939:SF1">
    <property type="entry name" value="ABC TRANSPORTER ATP-BINDING PROTEIN ALBC-RELATED"/>
    <property type="match status" value="1"/>
</dbReference>
<sequence>MLELINIKKRYGESAYIFDGINLKVDKMSIVELLGENGIGKTTLLNIISGMTKFEGEIKLNNISLKENFKKYMKGVSLIGNTPFLYDYLTPSETIDMILSFLNKKSFDASLDYLIEEIGLNKYKNTLTRELSLGTRQKLAFILAFLSSPTLILLDEPFVNFDIRSRKVILDYLKNYVIENNAILIYARHSTDTDLADFPNKKIILKTDEHLNKVVLVSDNRET</sequence>
<dbReference type="Gene3D" id="3.40.50.300">
    <property type="entry name" value="P-loop containing nucleotide triphosphate hydrolases"/>
    <property type="match status" value="1"/>
</dbReference>
<name>A0ABT9VPB2_9BACI</name>
<dbReference type="PROSITE" id="PS50893">
    <property type="entry name" value="ABC_TRANSPORTER_2"/>
    <property type="match status" value="1"/>
</dbReference>
<evidence type="ECO:0000259" key="4">
    <source>
        <dbReference type="PROSITE" id="PS50893"/>
    </source>
</evidence>
<protein>
    <submittedName>
        <fullName evidence="5">ABC-2 type transport system ATP-binding protein</fullName>
    </submittedName>
</protein>
<dbReference type="EMBL" id="JAUSTR010000005">
    <property type="protein sequence ID" value="MDQ0162677.1"/>
    <property type="molecule type" value="Genomic_DNA"/>
</dbReference>
<evidence type="ECO:0000256" key="3">
    <source>
        <dbReference type="ARBA" id="ARBA00022840"/>
    </source>
</evidence>
<evidence type="ECO:0000313" key="5">
    <source>
        <dbReference type="EMBL" id="MDQ0162677.1"/>
    </source>
</evidence>
<proteinExistence type="predicted"/>
<dbReference type="SMART" id="SM00382">
    <property type="entry name" value="AAA"/>
    <property type="match status" value="1"/>
</dbReference>
<keyword evidence="6" id="KW-1185">Reference proteome</keyword>
<keyword evidence="2" id="KW-0547">Nucleotide-binding</keyword>
<dbReference type="InterPro" id="IPR003593">
    <property type="entry name" value="AAA+_ATPase"/>
</dbReference>
<organism evidence="5 6">
    <name type="scientific">Aeribacillus alveayuensis</name>
    <dbReference type="NCBI Taxonomy" id="279215"/>
    <lineage>
        <taxon>Bacteria</taxon>
        <taxon>Bacillati</taxon>
        <taxon>Bacillota</taxon>
        <taxon>Bacilli</taxon>
        <taxon>Bacillales</taxon>
        <taxon>Bacillaceae</taxon>
        <taxon>Aeribacillus</taxon>
    </lineage>
</organism>
<feature type="domain" description="ABC transporter" evidence="4">
    <location>
        <begin position="2"/>
        <end position="223"/>
    </location>
</feature>
<dbReference type="PANTHER" id="PTHR42939">
    <property type="entry name" value="ABC TRANSPORTER ATP-BINDING PROTEIN ALBC-RELATED"/>
    <property type="match status" value="1"/>
</dbReference>
<evidence type="ECO:0000313" key="6">
    <source>
        <dbReference type="Proteomes" id="UP001225646"/>
    </source>
</evidence>
<dbReference type="InterPro" id="IPR027417">
    <property type="entry name" value="P-loop_NTPase"/>
</dbReference>
<dbReference type="SUPFAM" id="SSF52540">
    <property type="entry name" value="P-loop containing nucleoside triphosphate hydrolases"/>
    <property type="match status" value="1"/>
</dbReference>
<dbReference type="GO" id="GO:0005524">
    <property type="term" value="F:ATP binding"/>
    <property type="evidence" value="ECO:0007669"/>
    <property type="project" value="UniProtKB-KW"/>
</dbReference>
<dbReference type="InterPro" id="IPR051782">
    <property type="entry name" value="ABC_Transporter_VariousFunc"/>
</dbReference>
<reference evidence="5 6" key="1">
    <citation type="submission" date="2023-07" db="EMBL/GenBank/DDBJ databases">
        <title>Genomic Encyclopedia of Type Strains, Phase IV (KMG-IV): sequencing the most valuable type-strain genomes for metagenomic binning, comparative biology and taxonomic classification.</title>
        <authorList>
            <person name="Goeker M."/>
        </authorList>
    </citation>
    <scope>NUCLEOTIDE SEQUENCE [LARGE SCALE GENOMIC DNA]</scope>
    <source>
        <strain evidence="5 6">DSM 19092</strain>
    </source>
</reference>
<dbReference type="RefSeq" id="WP_419152030.1">
    <property type="nucleotide sequence ID" value="NZ_JAUSTR010000005.1"/>
</dbReference>
<accession>A0ABT9VPB2</accession>